<evidence type="ECO:0000256" key="2">
    <source>
        <dbReference type="ARBA" id="ARBA00022679"/>
    </source>
</evidence>
<dbReference type="PANTHER" id="PTHR47974">
    <property type="entry name" value="OS07G0415500 PROTEIN"/>
    <property type="match status" value="1"/>
</dbReference>
<comment type="subcellular location">
    <subcellularLocation>
        <location evidence="1">Membrane</location>
        <topology evidence="1">Single-pass membrane protein</topology>
    </subcellularLocation>
</comment>
<feature type="binding site" evidence="9">
    <location>
        <position position="136"/>
    </location>
    <ligand>
        <name>ATP</name>
        <dbReference type="ChEBI" id="CHEBI:30616"/>
    </ligand>
</feature>
<keyword evidence="4" id="KW-0732">Signal</keyword>
<dbReference type="OrthoDB" id="4062651at2759"/>
<feature type="transmembrane region" description="Helical" evidence="10">
    <location>
        <begin position="25"/>
        <end position="51"/>
    </location>
</feature>
<dbReference type="Pfam" id="PF07714">
    <property type="entry name" value="PK_Tyr_Ser-Thr"/>
    <property type="match status" value="2"/>
</dbReference>
<evidence type="ECO:0000256" key="5">
    <source>
        <dbReference type="ARBA" id="ARBA00022741"/>
    </source>
</evidence>
<feature type="domain" description="Protein kinase" evidence="11">
    <location>
        <begin position="108"/>
        <end position="343"/>
    </location>
</feature>
<evidence type="ECO:0000256" key="10">
    <source>
        <dbReference type="SAM" id="Phobius"/>
    </source>
</evidence>
<keyword evidence="2" id="KW-0808">Transferase</keyword>
<reference evidence="12" key="1">
    <citation type="submission" date="2019-11" db="EMBL/GenBank/DDBJ databases">
        <authorList>
            <person name="Liu Y."/>
            <person name="Hou J."/>
            <person name="Li T.-Q."/>
            <person name="Guan C.-H."/>
            <person name="Wu X."/>
            <person name="Wu H.-Z."/>
            <person name="Ling F."/>
            <person name="Zhang R."/>
            <person name="Shi X.-G."/>
            <person name="Ren J.-P."/>
            <person name="Chen E.-F."/>
            <person name="Sun J.-M."/>
        </authorList>
    </citation>
    <scope>NUCLEOTIDE SEQUENCE</scope>
    <source>
        <strain evidence="12">Adult_tree_wgs_1</strain>
        <tissue evidence="12">Leaves</tissue>
    </source>
</reference>
<dbReference type="PANTHER" id="PTHR47974:SF9">
    <property type="entry name" value="RECEPTOR-LIKE SERINE_THREONINE-PROTEIN KINASE"/>
    <property type="match status" value="1"/>
</dbReference>
<evidence type="ECO:0000256" key="1">
    <source>
        <dbReference type="ARBA" id="ARBA00004167"/>
    </source>
</evidence>
<gene>
    <name evidence="12" type="ORF">RHSIM_Rhsim11G0031500</name>
</gene>
<dbReference type="Gene3D" id="1.10.510.10">
    <property type="entry name" value="Transferase(Phosphotransferase) domain 1"/>
    <property type="match status" value="2"/>
</dbReference>
<evidence type="ECO:0000313" key="12">
    <source>
        <dbReference type="EMBL" id="KAF7126693.1"/>
    </source>
</evidence>
<evidence type="ECO:0000256" key="6">
    <source>
        <dbReference type="ARBA" id="ARBA00022840"/>
    </source>
</evidence>
<name>A0A834G6G2_RHOSS</name>
<dbReference type="InterPro" id="IPR000719">
    <property type="entry name" value="Prot_kinase_dom"/>
</dbReference>
<evidence type="ECO:0000256" key="9">
    <source>
        <dbReference type="PROSITE-ProRule" id="PRU10141"/>
    </source>
</evidence>
<evidence type="ECO:0000256" key="7">
    <source>
        <dbReference type="ARBA" id="ARBA00022989"/>
    </source>
</evidence>
<evidence type="ECO:0000259" key="11">
    <source>
        <dbReference type="PROSITE" id="PS50011"/>
    </source>
</evidence>
<organism evidence="12 13">
    <name type="scientific">Rhododendron simsii</name>
    <name type="common">Sims's rhododendron</name>
    <dbReference type="NCBI Taxonomy" id="118357"/>
    <lineage>
        <taxon>Eukaryota</taxon>
        <taxon>Viridiplantae</taxon>
        <taxon>Streptophyta</taxon>
        <taxon>Embryophyta</taxon>
        <taxon>Tracheophyta</taxon>
        <taxon>Spermatophyta</taxon>
        <taxon>Magnoliopsida</taxon>
        <taxon>eudicotyledons</taxon>
        <taxon>Gunneridae</taxon>
        <taxon>Pentapetalae</taxon>
        <taxon>asterids</taxon>
        <taxon>Ericales</taxon>
        <taxon>Ericaceae</taxon>
        <taxon>Ericoideae</taxon>
        <taxon>Rhodoreae</taxon>
        <taxon>Rhododendron</taxon>
    </lineage>
</organism>
<evidence type="ECO:0000313" key="13">
    <source>
        <dbReference type="Proteomes" id="UP000626092"/>
    </source>
</evidence>
<dbReference type="GO" id="GO:0004672">
    <property type="term" value="F:protein kinase activity"/>
    <property type="evidence" value="ECO:0007669"/>
    <property type="project" value="InterPro"/>
</dbReference>
<evidence type="ECO:0000256" key="3">
    <source>
        <dbReference type="ARBA" id="ARBA00022692"/>
    </source>
</evidence>
<keyword evidence="5 9" id="KW-0547">Nucleotide-binding</keyword>
<dbReference type="FunFam" id="3.30.200.20:FF:000178">
    <property type="entry name" value="serine/threonine-protein kinase PBS1-like"/>
    <property type="match status" value="1"/>
</dbReference>
<dbReference type="Proteomes" id="UP000626092">
    <property type="component" value="Unassembled WGS sequence"/>
</dbReference>
<evidence type="ECO:0000256" key="4">
    <source>
        <dbReference type="ARBA" id="ARBA00022729"/>
    </source>
</evidence>
<dbReference type="PROSITE" id="PS50011">
    <property type="entry name" value="PROTEIN_KINASE_DOM"/>
    <property type="match status" value="1"/>
</dbReference>
<comment type="caution">
    <text evidence="12">The sequence shown here is derived from an EMBL/GenBank/DDBJ whole genome shotgun (WGS) entry which is preliminary data.</text>
</comment>
<dbReference type="InterPro" id="IPR011009">
    <property type="entry name" value="Kinase-like_dom_sf"/>
</dbReference>
<keyword evidence="6 9" id="KW-0067">ATP-binding</keyword>
<dbReference type="InterPro" id="IPR001245">
    <property type="entry name" value="Ser-Thr/Tyr_kinase_cat_dom"/>
</dbReference>
<accession>A0A834G6G2</accession>
<protein>
    <recommendedName>
        <fullName evidence="11">Protein kinase domain-containing protein</fullName>
    </recommendedName>
</protein>
<dbReference type="GO" id="GO:0005524">
    <property type="term" value="F:ATP binding"/>
    <property type="evidence" value="ECO:0007669"/>
    <property type="project" value="UniProtKB-UniRule"/>
</dbReference>
<dbReference type="SUPFAM" id="SSF56112">
    <property type="entry name" value="Protein kinase-like (PK-like)"/>
    <property type="match status" value="1"/>
</dbReference>
<dbReference type="GO" id="GO:0016020">
    <property type="term" value="C:membrane"/>
    <property type="evidence" value="ECO:0007669"/>
    <property type="project" value="UniProtKB-SubCell"/>
</dbReference>
<proteinExistence type="predicted"/>
<dbReference type="AlphaFoldDB" id="A0A834G6G2"/>
<dbReference type="InterPro" id="IPR017441">
    <property type="entry name" value="Protein_kinase_ATP_BS"/>
</dbReference>
<keyword evidence="3 10" id="KW-0812">Transmembrane</keyword>
<sequence length="406" mass="45257">MVLTVGYLIFSSVNATEMSTIEGGAIAAAIIVIVAVLIIIGFISCACARILTRATVAELQHNVATIPQTSNVVQDWEIDAPTTEMFLQDLAKEKPVRFTAQQLCSFTNNYSKVLGSGGFGVVYKGQLQNGVKIAVKVLKRSLLDKRAEEQFMAEVSTIGRTFHINLVRLYGFSYDRFMRALVYEYMENGSLDKYLFGDDTQGIDWNKLPEIAIGTAKGYKGTPGYSAPEFLMNNYPITNKCDVYSFGMLLFEIVGRRRNAKGGSGDSLDWFPKHVWDEYEKGDLATMTFSYGIEEKHRERAQKMAMVALWCVQDSPEARPPMSDVIKMLEGRVEIMPPPKPFTYMFPVEVNLLNPAAYIDNSSNYSTSYGTNSSSHGTNSSRYKEHTTAVMAKYDIQIVSSSQEMG</sequence>
<dbReference type="PROSITE" id="PS00107">
    <property type="entry name" value="PROTEIN_KINASE_ATP"/>
    <property type="match status" value="1"/>
</dbReference>
<evidence type="ECO:0000256" key="8">
    <source>
        <dbReference type="ARBA" id="ARBA00023136"/>
    </source>
</evidence>
<keyword evidence="13" id="KW-1185">Reference proteome</keyword>
<keyword evidence="8 10" id="KW-0472">Membrane</keyword>
<keyword evidence="7 10" id="KW-1133">Transmembrane helix</keyword>
<dbReference type="EMBL" id="WJXA01000011">
    <property type="protein sequence ID" value="KAF7126693.1"/>
    <property type="molecule type" value="Genomic_DNA"/>
</dbReference>